<dbReference type="Pfam" id="PF04738">
    <property type="entry name" value="Lant_dehydr_N"/>
    <property type="match status" value="1"/>
</dbReference>
<protein>
    <recommendedName>
        <fullName evidence="5">Lantibiotic dehydratase</fullName>
    </recommendedName>
</protein>
<dbReference type="Proteomes" id="UP000646776">
    <property type="component" value="Unassembled WGS sequence"/>
</dbReference>
<evidence type="ECO:0000259" key="2">
    <source>
        <dbReference type="Pfam" id="PF14028"/>
    </source>
</evidence>
<evidence type="ECO:0000313" key="3">
    <source>
        <dbReference type="EMBL" id="GGT94627.1"/>
    </source>
</evidence>
<dbReference type="InterPro" id="IPR006827">
    <property type="entry name" value="Lant_deHydtase_N"/>
</dbReference>
<dbReference type="EMBL" id="BMSA01000045">
    <property type="protein sequence ID" value="GGT94627.1"/>
    <property type="molecule type" value="Genomic_DNA"/>
</dbReference>
<gene>
    <name evidence="3" type="ORF">GCM10010226_85510</name>
</gene>
<dbReference type="Pfam" id="PF14028">
    <property type="entry name" value="Lant_dehydr_C"/>
    <property type="match status" value="1"/>
</dbReference>
<accession>A0A918HQ32</accession>
<reference evidence="3" key="1">
    <citation type="journal article" date="2014" name="Int. J. Syst. Evol. Microbiol.">
        <title>Complete genome sequence of Corynebacterium casei LMG S-19264T (=DSM 44701T), isolated from a smear-ripened cheese.</title>
        <authorList>
            <consortium name="US DOE Joint Genome Institute (JGI-PGF)"/>
            <person name="Walter F."/>
            <person name="Albersmeier A."/>
            <person name="Kalinowski J."/>
            <person name="Ruckert C."/>
        </authorList>
    </citation>
    <scope>NUCLEOTIDE SEQUENCE</scope>
    <source>
        <strain evidence="3">JCM 4125</strain>
    </source>
</reference>
<reference evidence="3" key="2">
    <citation type="submission" date="2020-09" db="EMBL/GenBank/DDBJ databases">
        <authorList>
            <person name="Sun Q."/>
            <person name="Ohkuma M."/>
        </authorList>
    </citation>
    <scope>NUCLEOTIDE SEQUENCE</scope>
    <source>
        <strain evidence="3">JCM 4125</strain>
    </source>
</reference>
<dbReference type="InterPro" id="IPR023809">
    <property type="entry name" value="Thiopep_bacteriocin_synth_dom"/>
</dbReference>
<feature type="domain" description="Thiopeptide-type bacteriocin biosynthesis" evidence="2">
    <location>
        <begin position="781"/>
        <end position="934"/>
    </location>
</feature>
<feature type="domain" description="Lantibiotic dehydratase N-terminal" evidence="1">
    <location>
        <begin position="53"/>
        <end position="710"/>
    </location>
</feature>
<dbReference type="RefSeq" id="WP_189718007.1">
    <property type="nucleotide sequence ID" value="NZ_BMSA01000045.1"/>
</dbReference>
<dbReference type="NCBIfam" id="TIGR03891">
    <property type="entry name" value="thiopep_ocin"/>
    <property type="match status" value="1"/>
</dbReference>
<evidence type="ECO:0000313" key="4">
    <source>
        <dbReference type="Proteomes" id="UP000646776"/>
    </source>
</evidence>
<comment type="caution">
    <text evidence="3">The sequence shown here is derived from an EMBL/GenBank/DDBJ whole genome shotgun (WGS) entry which is preliminary data.</text>
</comment>
<evidence type="ECO:0000259" key="1">
    <source>
        <dbReference type="Pfam" id="PF04738"/>
    </source>
</evidence>
<name>A0A918HQ32_9ACTN</name>
<proteinExistence type="predicted"/>
<keyword evidence="4" id="KW-1185">Reference proteome</keyword>
<organism evidence="3 4">
    <name type="scientific">Streptomyces phaeofaciens</name>
    <dbReference type="NCBI Taxonomy" id="68254"/>
    <lineage>
        <taxon>Bacteria</taxon>
        <taxon>Bacillati</taxon>
        <taxon>Actinomycetota</taxon>
        <taxon>Actinomycetes</taxon>
        <taxon>Kitasatosporales</taxon>
        <taxon>Streptomycetaceae</taxon>
        <taxon>Streptomyces</taxon>
    </lineage>
</organism>
<sequence>MSSRPAFRAQREIMVRSVLLHGLRVPPAPDLSTNTPEQALSWRRWVLELAGIPQVAAAVRHASPDLAREIDGLAEEPVDVEEVRRLTMSLLSYVLRLSYRVTPFGLFAGIAEGRFGPEAEARWGTGHQLLTRAEGEWLAAVVQQLEAVPEVRRRLRITASNVLRVRGERLVLPWRPRALDATGTAVHEVTVRRTAAVEDVVRMTAVPLPYREVVDKLAADHPELGVPGCEELLDLLISRRILLTSLQPSSTDIDALGHVVRELGDPSAMPSSSSASLVAALREIHTQVDSLNHQHPQDPTAPERHRIAVSERMRQIVDRPAPLAVDVKLDADITVPRAVAWEAEAAASVLARVTPEPHGALAWNRYRDRFYRRYGEEALVPLMDLLDPHTGLGLPEDYHGTVRAPYQDTGRRDRLLVAAAQRAVAAGQDLVLDENLIEQLAGHRPAAAADAPPHVELTASVYAPSTKALNDGEFTLDVRRVSRGWGHFSGGRFAALLARQESPSDLLGLLARRPTTVHGALPVQLAFPALLPQAIHITHTPRLIAPLISLSEYREADSGVFSPDDLAVIWHQDRLHLVSLSRRQVLEAAIPHPLQIECQTPGVARFLDEMQRGQSSRLIGSIGDSAAWDWGAARHLAAKPRVRAGRSILSPATWRLDHAGLPGPDAGVDDWEEAFAALREHWRLPRHVHLTHWDVRLRLDLQDPSHRALLRTRLERFRSLGQLTLTEAEPADAYGWCDGRPHEIVTYLSSKAPRRPAPPVRHAPLVERDQAHLPGASPYVSAKLYCQPQDRHALLIDHLPTLVADLPRSIWWISSRDTEEPPHTSLTIRLSDPSHTGDAVTTLGAWAAHLLDTGVMNDVVFAPYRPHTGLWGTRRTLRAAEEVWATDSAVVAYQHAHLHTLAPPPVLAAANIVAVVTGIYQSTANGMHWLSAQPKPPTTGRLSPALLKQARTIADPDDDWCGLRRTPAGADLVEGPWSARHTALGEHRAALAGVRRPNVDTVLHALLAAHLRLVREPADGIAWRLARAVALAATRPRSKPMP</sequence>
<evidence type="ECO:0008006" key="5">
    <source>
        <dbReference type="Google" id="ProtNLM"/>
    </source>
</evidence>
<dbReference type="AlphaFoldDB" id="A0A918HQ32"/>